<evidence type="ECO:0008006" key="3">
    <source>
        <dbReference type="Google" id="ProtNLM"/>
    </source>
</evidence>
<organism evidence="1 2">
    <name type="scientific">Polypedilum vanderplanki</name>
    <name type="common">Sleeping chironomid midge</name>
    <dbReference type="NCBI Taxonomy" id="319348"/>
    <lineage>
        <taxon>Eukaryota</taxon>
        <taxon>Metazoa</taxon>
        <taxon>Ecdysozoa</taxon>
        <taxon>Arthropoda</taxon>
        <taxon>Hexapoda</taxon>
        <taxon>Insecta</taxon>
        <taxon>Pterygota</taxon>
        <taxon>Neoptera</taxon>
        <taxon>Endopterygota</taxon>
        <taxon>Diptera</taxon>
        <taxon>Nematocera</taxon>
        <taxon>Chironomoidea</taxon>
        <taxon>Chironomidae</taxon>
        <taxon>Chironominae</taxon>
        <taxon>Polypedilum</taxon>
        <taxon>Polypedilum</taxon>
    </lineage>
</organism>
<dbReference type="AlphaFoldDB" id="A0A9J6BDL2"/>
<sequence>MEVSFNILDFPNEILMKIVKFAQNDKSLSQTCKKFYELISKLNEKNVSLCVDYRYLINPAFDIDNFLQSSASISLTIDYEFSSIKNYNEKLEDFMKFYGYKIKNLTIACEISNFTTKILPMLKNLETLEFHHEILFDDSKIEKLSVKIKKLKIFCNFDLNKLHIFDFEQLEIKTICFKDKEKLQNFLQKHKSIKKVRVIDHNRDNFDLEKFLKYLQLESLDFFIRFKKDKIVANSLKYQKELKELTLFKTSIETFNSVCENLKDLEKLEFGVPDDTTLSDFIKISNLKKLKVLSIKQMSVECFIEFSKIIFENLKDLTLSLHMEFTENLFDNFLQNYSKLKSLDLTILELKCLKVITNVLEKFNNLESLHLYFQISFEIEKSEIEEFYKTNHKNVKLKTLTFNGRTFETKKLITKFIHDFPNLENLDSFDSTPHKLRENFEVILKGFPKLKIIENLVITEEMLGTFLKHGKNLEKFQIDINMLENPNEILKDCSIALKVWETSASITRENARNIKLTMMIYNHWKKIKTLMDSKMKLRNLILSLGYCKFQEKLFTNHMKNFLQNVTNLTIQKDLKSSQIETILKAVPNLEILVFNCIFFQKDSENILQIENEKIRSICLHSTISNFILKHKLFEFNEFLTYIKFPKNSMNHVKILIKDVENFKDENIYEKIEDSVIGQQQVKKKFINWNENAKEYSYEIIF</sequence>
<keyword evidence="2" id="KW-1185">Reference proteome</keyword>
<reference evidence="1" key="1">
    <citation type="submission" date="2021-03" db="EMBL/GenBank/DDBJ databases">
        <title>Chromosome level genome of the anhydrobiotic midge Polypedilum vanderplanki.</title>
        <authorList>
            <person name="Yoshida Y."/>
            <person name="Kikawada T."/>
            <person name="Gusev O."/>
        </authorList>
    </citation>
    <scope>NUCLEOTIDE SEQUENCE</scope>
    <source>
        <strain evidence="1">NIAS01</strain>
        <tissue evidence="1">Whole body or cell culture</tissue>
    </source>
</reference>
<evidence type="ECO:0000313" key="2">
    <source>
        <dbReference type="Proteomes" id="UP001107558"/>
    </source>
</evidence>
<evidence type="ECO:0000313" key="1">
    <source>
        <dbReference type="EMBL" id="KAG5667672.1"/>
    </source>
</evidence>
<proteinExistence type="predicted"/>
<protein>
    <recommendedName>
        <fullName evidence="3">F-box domain-containing protein</fullName>
    </recommendedName>
</protein>
<dbReference type="SUPFAM" id="SSF52047">
    <property type="entry name" value="RNI-like"/>
    <property type="match status" value="1"/>
</dbReference>
<dbReference type="Proteomes" id="UP001107558">
    <property type="component" value="Chromosome 4"/>
</dbReference>
<comment type="caution">
    <text evidence="1">The sequence shown here is derived from an EMBL/GenBank/DDBJ whole genome shotgun (WGS) entry which is preliminary data.</text>
</comment>
<dbReference type="Gene3D" id="3.80.10.10">
    <property type="entry name" value="Ribonuclease Inhibitor"/>
    <property type="match status" value="1"/>
</dbReference>
<gene>
    <name evidence="1" type="ORF">PVAND_015644</name>
</gene>
<accession>A0A9J6BDL2</accession>
<name>A0A9J6BDL2_POLVA</name>
<dbReference type="InterPro" id="IPR032675">
    <property type="entry name" value="LRR_dom_sf"/>
</dbReference>
<dbReference type="EMBL" id="JADBJN010000004">
    <property type="protein sequence ID" value="KAG5667672.1"/>
    <property type="molecule type" value="Genomic_DNA"/>
</dbReference>
<dbReference type="OrthoDB" id="5273213at2759"/>